<feature type="transmembrane region" description="Helical" evidence="1">
    <location>
        <begin position="119"/>
        <end position="139"/>
    </location>
</feature>
<evidence type="ECO:0000256" key="2">
    <source>
        <dbReference type="SAM" id="SignalP"/>
    </source>
</evidence>
<feature type="chain" id="PRO_5020263993" description="DUF3592 domain-containing protein" evidence="2">
    <location>
        <begin position="29"/>
        <end position="163"/>
    </location>
</feature>
<dbReference type="OrthoDB" id="6064897at2"/>
<dbReference type="Proteomes" id="UP000295122">
    <property type="component" value="Unassembled WGS sequence"/>
</dbReference>
<dbReference type="RefSeq" id="WP_133771141.1">
    <property type="nucleotide sequence ID" value="NZ_SNZR01000013.1"/>
</dbReference>
<evidence type="ECO:0000256" key="1">
    <source>
        <dbReference type="SAM" id="Phobius"/>
    </source>
</evidence>
<dbReference type="EMBL" id="SNZR01000013">
    <property type="protein sequence ID" value="TDR90050.1"/>
    <property type="molecule type" value="Genomic_DNA"/>
</dbReference>
<keyword evidence="2" id="KW-0732">Signal</keyword>
<name>A0A4R7BW08_9HYPH</name>
<proteinExistence type="predicted"/>
<gene>
    <name evidence="3" type="ORF">EV668_2888</name>
</gene>
<evidence type="ECO:0008006" key="5">
    <source>
        <dbReference type="Google" id="ProtNLM"/>
    </source>
</evidence>
<reference evidence="3 4" key="1">
    <citation type="submission" date="2019-03" db="EMBL/GenBank/DDBJ databases">
        <title>Genomic Encyclopedia of Type Strains, Phase IV (KMG-IV): sequencing the most valuable type-strain genomes for metagenomic binning, comparative biology and taxonomic classification.</title>
        <authorList>
            <person name="Goeker M."/>
        </authorList>
    </citation>
    <scope>NUCLEOTIDE SEQUENCE [LARGE SCALE GENOMIC DNA]</scope>
    <source>
        <strain evidence="3 4">DSM 25903</strain>
    </source>
</reference>
<evidence type="ECO:0000313" key="4">
    <source>
        <dbReference type="Proteomes" id="UP000295122"/>
    </source>
</evidence>
<protein>
    <recommendedName>
        <fullName evidence="5">DUF3592 domain-containing protein</fullName>
    </recommendedName>
</protein>
<accession>A0A4R7BW08</accession>
<keyword evidence="1" id="KW-0472">Membrane</keyword>
<comment type="caution">
    <text evidence="3">The sequence shown here is derived from an EMBL/GenBank/DDBJ whole genome shotgun (WGS) entry which is preliminary data.</text>
</comment>
<keyword evidence="1" id="KW-0812">Transmembrane</keyword>
<organism evidence="3 4">
    <name type="scientific">Enterovirga rhinocerotis</name>
    <dbReference type="NCBI Taxonomy" id="1339210"/>
    <lineage>
        <taxon>Bacteria</taxon>
        <taxon>Pseudomonadati</taxon>
        <taxon>Pseudomonadota</taxon>
        <taxon>Alphaproteobacteria</taxon>
        <taxon>Hyphomicrobiales</taxon>
        <taxon>Methylobacteriaceae</taxon>
        <taxon>Enterovirga</taxon>
    </lineage>
</organism>
<keyword evidence="1" id="KW-1133">Transmembrane helix</keyword>
<keyword evidence="4" id="KW-1185">Reference proteome</keyword>
<sequence>MTRSLRRAVQALLASMVVLFLAAGPAQAYRFGTDETVHKIEGVKLKGAKDEALFLGHLTRIRWFLAGVYVEDAGYVLGVEGDSKRFYPMPEGEALTSFQRNGYLPDPLPSYEVPLMERVMGYSLWWGLALGIGAVLIGCMRDRRAAAEQARPSKPEPPPAPTS</sequence>
<evidence type="ECO:0000313" key="3">
    <source>
        <dbReference type="EMBL" id="TDR90050.1"/>
    </source>
</evidence>
<feature type="signal peptide" evidence="2">
    <location>
        <begin position="1"/>
        <end position="28"/>
    </location>
</feature>
<dbReference type="AlphaFoldDB" id="A0A4R7BW08"/>